<evidence type="ECO:0000256" key="1">
    <source>
        <dbReference type="ARBA" id="ARBA00004651"/>
    </source>
</evidence>
<dbReference type="AlphaFoldDB" id="A0A1H1QNX4"/>
<keyword evidence="4 7" id="KW-0812">Transmembrane</keyword>
<feature type="transmembrane region" description="Helical" evidence="7">
    <location>
        <begin position="115"/>
        <end position="133"/>
    </location>
</feature>
<organism evidence="8 9">
    <name type="scientific">Christiangramia echinicola</name>
    <dbReference type="NCBI Taxonomy" id="279359"/>
    <lineage>
        <taxon>Bacteria</taxon>
        <taxon>Pseudomonadati</taxon>
        <taxon>Bacteroidota</taxon>
        <taxon>Flavobacteriia</taxon>
        <taxon>Flavobacteriales</taxon>
        <taxon>Flavobacteriaceae</taxon>
        <taxon>Christiangramia</taxon>
    </lineage>
</organism>
<dbReference type="RefSeq" id="WP_089663168.1">
    <property type="nucleotide sequence ID" value="NZ_LT629745.1"/>
</dbReference>
<keyword evidence="3" id="KW-1003">Cell membrane</keyword>
<feature type="transmembrane region" description="Helical" evidence="7">
    <location>
        <begin position="79"/>
        <end position="103"/>
    </location>
</feature>
<evidence type="ECO:0000256" key="3">
    <source>
        <dbReference type="ARBA" id="ARBA00022475"/>
    </source>
</evidence>
<accession>A0A1H1QNX4</accession>
<dbReference type="PANTHER" id="PTHR30250">
    <property type="entry name" value="PST FAMILY PREDICTED COLANIC ACID TRANSPORTER"/>
    <property type="match status" value="1"/>
</dbReference>
<feature type="transmembrane region" description="Helical" evidence="7">
    <location>
        <begin position="363"/>
        <end position="394"/>
    </location>
</feature>
<dbReference type="PANTHER" id="PTHR30250:SF10">
    <property type="entry name" value="LIPOPOLYSACCHARIDE BIOSYNTHESIS PROTEIN WZXC"/>
    <property type="match status" value="1"/>
</dbReference>
<keyword evidence="5 7" id="KW-1133">Transmembrane helix</keyword>
<feature type="transmembrane region" description="Helical" evidence="7">
    <location>
        <begin position="443"/>
        <end position="464"/>
    </location>
</feature>
<feature type="transmembrane region" description="Helical" evidence="7">
    <location>
        <begin position="145"/>
        <end position="167"/>
    </location>
</feature>
<comment type="subcellular location">
    <subcellularLocation>
        <location evidence="1">Cell membrane</location>
        <topology evidence="1">Multi-pass membrane protein</topology>
    </subcellularLocation>
</comment>
<feature type="transmembrane region" description="Helical" evidence="7">
    <location>
        <begin position="318"/>
        <end position="342"/>
    </location>
</feature>
<dbReference type="EMBL" id="LT629745">
    <property type="protein sequence ID" value="SDS25033.1"/>
    <property type="molecule type" value="Genomic_DNA"/>
</dbReference>
<protein>
    <submittedName>
        <fullName evidence="8">Membrane protein involved in the export of O-antigen and teichoic acid</fullName>
    </submittedName>
</protein>
<evidence type="ECO:0000313" key="9">
    <source>
        <dbReference type="Proteomes" id="UP000198858"/>
    </source>
</evidence>
<dbReference type="GO" id="GO:0005886">
    <property type="term" value="C:plasma membrane"/>
    <property type="evidence" value="ECO:0007669"/>
    <property type="project" value="UniProtKB-SubCell"/>
</dbReference>
<dbReference type="Pfam" id="PF13440">
    <property type="entry name" value="Polysacc_synt_3"/>
    <property type="match status" value="1"/>
</dbReference>
<reference evidence="8 9" key="1">
    <citation type="submission" date="2016-10" db="EMBL/GenBank/DDBJ databases">
        <authorList>
            <person name="Varghese N."/>
            <person name="Submissions S."/>
        </authorList>
    </citation>
    <scope>NUCLEOTIDE SEQUENCE [LARGE SCALE GENOMIC DNA]</scope>
    <source>
        <strain evidence="8 9">Mar_2010_102</strain>
    </source>
</reference>
<keyword evidence="6 7" id="KW-0472">Membrane</keyword>
<evidence type="ECO:0000256" key="2">
    <source>
        <dbReference type="ARBA" id="ARBA00007430"/>
    </source>
</evidence>
<evidence type="ECO:0000256" key="4">
    <source>
        <dbReference type="ARBA" id="ARBA00022692"/>
    </source>
</evidence>
<evidence type="ECO:0000256" key="7">
    <source>
        <dbReference type="SAM" id="Phobius"/>
    </source>
</evidence>
<evidence type="ECO:0000256" key="6">
    <source>
        <dbReference type="ARBA" id="ARBA00023136"/>
    </source>
</evidence>
<dbReference type="STRING" id="1250231.SAMN04488552_2577"/>
<sequence>MSLRKQATSGFVWTFAQQFGNQASSFLVSLVLARLLLPEEFGLIGMIAIFVSVGNVLLNSGLTQSLIRSKKLNDDDYSTVFYFNLLASIVIYLIIYISGPYIANFYDQPILKDIVRLYCVTFIISAFSAVQSARLTKSMNFKTQTIIAVPATVVGGIVGISMAYMGFGVWSLVWSQIASSLLSSIQLWIYSKWVPARVFKVDKFRNHFNFGYKITISSLLNRVFDNAYLIIIGKFFSPAQVGFYTRAETMKQLPVTNISNALNKVTYPLFASIQDDDVRLKRVYKQLMQMVVYIITPVLIFLAVLAEPTFRFLFTSKWLPAVPYFQILCATGILYPIHAYNLNVLKVKGRSDLFLKLAFYKKAITLMGIVIGIQFGIYGLLYAQVILSFIAFYINAYYTDRFINYSAWEQIKDISPIITLSIFCGFLLFLVDFYLQAYDMIDFIRLAIGGLAGVFLYLSISFFLKFESLNKLRNILKF</sequence>
<feature type="transmembrane region" description="Helical" evidence="7">
    <location>
        <begin position="173"/>
        <end position="190"/>
    </location>
</feature>
<gene>
    <name evidence="8" type="ORF">SAMN04488552_2577</name>
</gene>
<dbReference type="Proteomes" id="UP000198858">
    <property type="component" value="Chromosome I"/>
</dbReference>
<evidence type="ECO:0000313" key="8">
    <source>
        <dbReference type="EMBL" id="SDS25033.1"/>
    </source>
</evidence>
<dbReference type="InterPro" id="IPR050833">
    <property type="entry name" value="Poly_Biosynth_Transport"/>
</dbReference>
<feature type="transmembrane region" description="Helical" evidence="7">
    <location>
        <begin position="287"/>
        <end position="306"/>
    </location>
</feature>
<comment type="similarity">
    <text evidence="2">Belongs to the polysaccharide synthase family.</text>
</comment>
<feature type="transmembrane region" description="Helical" evidence="7">
    <location>
        <begin position="43"/>
        <end position="67"/>
    </location>
</feature>
<keyword evidence="9" id="KW-1185">Reference proteome</keyword>
<name>A0A1H1QNX4_9FLAO</name>
<feature type="transmembrane region" description="Helical" evidence="7">
    <location>
        <begin position="414"/>
        <end position="431"/>
    </location>
</feature>
<proteinExistence type="inferred from homology"/>
<dbReference type="CDD" id="cd13127">
    <property type="entry name" value="MATE_tuaB_like"/>
    <property type="match status" value="1"/>
</dbReference>
<evidence type="ECO:0000256" key="5">
    <source>
        <dbReference type="ARBA" id="ARBA00022989"/>
    </source>
</evidence>